<dbReference type="Gene3D" id="3.40.1170.10">
    <property type="entry name" value="DNA repair protein MutS, domain I"/>
    <property type="match status" value="1"/>
</dbReference>
<dbReference type="GO" id="GO:0005524">
    <property type="term" value="F:ATP binding"/>
    <property type="evidence" value="ECO:0007669"/>
    <property type="project" value="UniProtKB-KW"/>
</dbReference>
<dbReference type="Pfam" id="PF01624">
    <property type="entry name" value="MutS_I"/>
    <property type="match status" value="1"/>
</dbReference>
<dbReference type="AlphaFoldDB" id="D8LRS1"/>
<evidence type="ECO:0000256" key="2">
    <source>
        <dbReference type="ARBA" id="ARBA00022741"/>
    </source>
</evidence>
<dbReference type="InterPro" id="IPR016151">
    <property type="entry name" value="DNA_mismatch_repair_MutS_N"/>
</dbReference>
<sequence length="909" mass="97472">MSDQFATFFRRLESIGGLVRFFRRSKEWVYFTAHGLDADLVSREAFKNTSVVSFQSGGLPSITISVKVFSSLVPALLAKNFRIEVWEQLGGSSTWTRRLSASPGNVEAIMADIASGEGEGRQDEDAASGTAVMMSAYANAAGGVGVAYANPAFRIVGLLDCALSDLEGVVVQVGARECILEEQGPQAAGLEEIMARCGVLCTPKSLQAFKSAKDGTIKDLATLVRVGGVGGGAAATGSVPSGESADVSHVAAAREMTLALAALQALFRHLDLMEDSSNHGTFSLTMDELRKYMHYDAAASKAMGVFPSPTRFQLASALGQGDSGRLDFSLFSILNQTCTSMGSRLLREWLQHPLVDVQEITSRHCMIETICSEKALIDTLRKGSGMLRGIPDLERIMQRFLRKPPQRVTLATLLGVYRAVMRLSSIVGALDDAFGDDAAGDAAESGPTLFRERIVSPLQKAVSNLSKFQSLCEEVIDLDHLRESDGKQVRVRPSFHAELQRLGQELAGTSEEMAGVLKDVETASKAPAGRIKLEFNAVHSHHLRVTKKDQAFVGKCKAALTLSVQKAGVIFTTDRLRSVDARATRLKEQYEDVQSKIVLQAITVAGTYTPVLSSAAKIVAKLDVLLSLCVCVHLWDWVRPRLLPVGSQTIDIKGLRHPSVEAARGAGLFIPNDIKLGSNSRMTIVTGPNMAGKSTFIRSVGIACLLAQIGSFVPAEEAVMTVIDRICARVGASDNQLRGVSTFMAEMLETTAILRKANRQSLVIVDELGRGTSTCDGFGIAWAVADRLISSGALCLFATHFHELTAIEQEKGGKGVQNLHVTAEADTASNKLTMLYKVTQGSCDRSFGIHVARIANFPGHVVSEAETLAQCLENGEPLVRRANSSDNGGPGVGGEGELTPNGSKRKRSC</sequence>
<protein>
    <submittedName>
        <fullName evidence="9">MutS protein homolog 2B</fullName>
    </submittedName>
</protein>
<dbReference type="STRING" id="2880.D8LRS1"/>
<dbReference type="PIRSF" id="PIRSF005813">
    <property type="entry name" value="MSH2"/>
    <property type="match status" value="1"/>
</dbReference>
<dbReference type="PANTHER" id="PTHR11361:SF35">
    <property type="entry name" value="DNA MISMATCH REPAIR PROTEIN MSH2"/>
    <property type="match status" value="1"/>
</dbReference>
<keyword evidence="2" id="KW-0547">Nucleotide-binding</keyword>
<evidence type="ECO:0000259" key="8">
    <source>
        <dbReference type="PROSITE" id="PS00486"/>
    </source>
</evidence>
<dbReference type="InterPro" id="IPR045076">
    <property type="entry name" value="MutS"/>
</dbReference>
<dbReference type="GO" id="GO:0006312">
    <property type="term" value="P:mitotic recombination"/>
    <property type="evidence" value="ECO:0007669"/>
    <property type="project" value="TreeGrafter"/>
</dbReference>
<evidence type="ECO:0000313" key="10">
    <source>
        <dbReference type="Proteomes" id="UP000002630"/>
    </source>
</evidence>
<organism evidence="9 10">
    <name type="scientific">Ectocarpus siliculosus</name>
    <name type="common">Brown alga</name>
    <name type="synonym">Conferva siliculosa</name>
    <dbReference type="NCBI Taxonomy" id="2880"/>
    <lineage>
        <taxon>Eukaryota</taxon>
        <taxon>Sar</taxon>
        <taxon>Stramenopiles</taxon>
        <taxon>Ochrophyta</taxon>
        <taxon>PX clade</taxon>
        <taxon>Phaeophyceae</taxon>
        <taxon>Ectocarpales</taxon>
        <taxon>Ectocarpaceae</taxon>
        <taxon>Ectocarpus</taxon>
    </lineage>
</organism>
<dbReference type="GO" id="GO:0140664">
    <property type="term" value="F:ATP-dependent DNA damage sensor activity"/>
    <property type="evidence" value="ECO:0007669"/>
    <property type="project" value="InterPro"/>
</dbReference>
<name>D8LRS1_ECTSI</name>
<dbReference type="SMART" id="SM00533">
    <property type="entry name" value="MUTSd"/>
    <property type="match status" value="1"/>
</dbReference>
<evidence type="ECO:0000256" key="4">
    <source>
        <dbReference type="ARBA" id="ARBA00022840"/>
    </source>
</evidence>
<dbReference type="SMART" id="SM00534">
    <property type="entry name" value="MUTSac"/>
    <property type="match status" value="1"/>
</dbReference>
<dbReference type="PANTHER" id="PTHR11361">
    <property type="entry name" value="DNA MISMATCH REPAIR PROTEIN MUTS FAMILY MEMBER"/>
    <property type="match status" value="1"/>
</dbReference>
<keyword evidence="5" id="KW-0238">DNA-binding</keyword>
<dbReference type="SUPFAM" id="SSF48334">
    <property type="entry name" value="DNA repair protein MutS, domain III"/>
    <property type="match status" value="1"/>
</dbReference>
<dbReference type="OrthoDB" id="10252754at2759"/>
<dbReference type="EMBL" id="FN648926">
    <property type="protein sequence ID" value="CBN73838.1"/>
    <property type="molecule type" value="Genomic_DNA"/>
</dbReference>
<dbReference type="Pfam" id="PF05192">
    <property type="entry name" value="MutS_III"/>
    <property type="match status" value="1"/>
</dbReference>
<gene>
    <name evidence="9" type="primary">MSH2B</name>
    <name evidence="9" type="ORF">Esi_0007_0136</name>
</gene>
<feature type="region of interest" description="Disordered" evidence="7">
    <location>
        <begin position="879"/>
        <end position="909"/>
    </location>
</feature>
<keyword evidence="10" id="KW-1185">Reference proteome</keyword>
<keyword evidence="4" id="KW-0067">ATP-binding</keyword>
<dbReference type="GO" id="GO:0030983">
    <property type="term" value="F:mismatched DNA binding"/>
    <property type="evidence" value="ECO:0007669"/>
    <property type="project" value="InterPro"/>
</dbReference>
<dbReference type="SUPFAM" id="SSF52540">
    <property type="entry name" value="P-loop containing nucleoside triphosphate hydrolases"/>
    <property type="match status" value="1"/>
</dbReference>
<dbReference type="InterPro" id="IPR036678">
    <property type="entry name" value="MutS_con_dom_sf"/>
</dbReference>
<evidence type="ECO:0000256" key="5">
    <source>
        <dbReference type="ARBA" id="ARBA00023125"/>
    </source>
</evidence>
<evidence type="ECO:0000256" key="3">
    <source>
        <dbReference type="ARBA" id="ARBA00022763"/>
    </source>
</evidence>
<keyword evidence="6" id="KW-0234">DNA repair</keyword>
<reference evidence="9 10" key="1">
    <citation type="journal article" date="2010" name="Nature">
        <title>The Ectocarpus genome and the independent evolution of multicellularity in brown algae.</title>
        <authorList>
            <person name="Cock J.M."/>
            <person name="Sterck L."/>
            <person name="Rouze P."/>
            <person name="Scornet D."/>
            <person name="Allen A.E."/>
            <person name="Amoutzias G."/>
            <person name="Anthouard V."/>
            <person name="Artiguenave F."/>
            <person name="Aury J.M."/>
            <person name="Badger J.H."/>
            <person name="Beszteri B."/>
            <person name="Billiau K."/>
            <person name="Bonnet E."/>
            <person name="Bothwell J.H."/>
            <person name="Bowler C."/>
            <person name="Boyen C."/>
            <person name="Brownlee C."/>
            <person name="Carrano C.J."/>
            <person name="Charrier B."/>
            <person name="Cho G.Y."/>
            <person name="Coelho S.M."/>
            <person name="Collen J."/>
            <person name="Corre E."/>
            <person name="Da Silva C."/>
            <person name="Delage L."/>
            <person name="Delaroque N."/>
            <person name="Dittami S.M."/>
            <person name="Doulbeau S."/>
            <person name="Elias M."/>
            <person name="Farnham G."/>
            <person name="Gachon C.M."/>
            <person name="Gschloessl B."/>
            <person name="Heesch S."/>
            <person name="Jabbari K."/>
            <person name="Jubin C."/>
            <person name="Kawai H."/>
            <person name="Kimura K."/>
            <person name="Kloareg B."/>
            <person name="Kupper F.C."/>
            <person name="Lang D."/>
            <person name="Le Bail A."/>
            <person name="Leblanc C."/>
            <person name="Lerouge P."/>
            <person name="Lohr M."/>
            <person name="Lopez P.J."/>
            <person name="Martens C."/>
            <person name="Maumus F."/>
            <person name="Michel G."/>
            <person name="Miranda-Saavedra D."/>
            <person name="Morales J."/>
            <person name="Moreau H."/>
            <person name="Motomura T."/>
            <person name="Nagasato C."/>
            <person name="Napoli C.A."/>
            <person name="Nelson D.R."/>
            <person name="Nyvall-Collen P."/>
            <person name="Peters A.F."/>
            <person name="Pommier C."/>
            <person name="Potin P."/>
            <person name="Poulain J."/>
            <person name="Quesneville H."/>
            <person name="Read B."/>
            <person name="Rensing S.A."/>
            <person name="Ritter A."/>
            <person name="Rousvoal S."/>
            <person name="Samanta M."/>
            <person name="Samson G."/>
            <person name="Schroeder D.C."/>
            <person name="Segurens B."/>
            <person name="Strittmatter M."/>
            <person name="Tonon T."/>
            <person name="Tregear J.W."/>
            <person name="Valentin K."/>
            <person name="von Dassow P."/>
            <person name="Yamagishi T."/>
            <person name="Van de Peer Y."/>
            <person name="Wincker P."/>
        </authorList>
    </citation>
    <scope>NUCLEOTIDE SEQUENCE [LARGE SCALE GENOMIC DNA]</scope>
    <source>
        <strain evidence="10">Ec32 / CCAP1310/4</strain>
    </source>
</reference>
<evidence type="ECO:0000256" key="7">
    <source>
        <dbReference type="SAM" id="MobiDB-lite"/>
    </source>
</evidence>
<dbReference type="InParanoid" id="D8LRS1"/>
<accession>D8LRS1</accession>
<dbReference type="InterPro" id="IPR007861">
    <property type="entry name" value="DNA_mismatch_repair_MutS_clamp"/>
</dbReference>
<keyword evidence="3" id="KW-0227">DNA damage</keyword>
<evidence type="ECO:0000256" key="6">
    <source>
        <dbReference type="ARBA" id="ARBA00023204"/>
    </source>
</evidence>
<dbReference type="InterPro" id="IPR007696">
    <property type="entry name" value="DNA_mismatch_repair_MutS_core"/>
</dbReference>
<dbReference type="eggNOG" id="KOG0219">
    <property type="taxonomic scope" value="Eukaryota"/>
</dbReference>
<dbReference type="InterPro" id="IPR011184">
    <property type="entry name" value="DNA_mismatch_repair_Msh2"/>
</dbReference>
<dbReference type="Gene3D" id="1.10.1420.10">
    <property type="match status" value="2"/>
</dbReference>
<dbReference type="Pfam" id="PF00488">
    <property type="entry name" value="MutS_V"/>
    <property type="match status" value="1"/>
</dbReference>
<dbReference type="InterPro" id="IPR036187">
    <property type="entry name" value="DNA_mismatch_repair_MutS_sf"/>
</dbReference>
<proteinExistence type="inferred from homology"/>
<dbReference type="Proteomes" id="UP000002630">
    <property type="component" value="Linkage Group LG06"/>
</dbReference>
<comment type="similarity">
    <text evidence="1">Belongs to the DNA mismatch repair MutS family.</text>
</comment>
<feature type="domain" description="DNA mismatch repair proteins mutS family" evidence="8">
    <location>
        <begin position="761"/>
        <end position="777"/>
    </location>
</feature>
<dbReference type="Gene3D" id="3.40.50.300">
    <property type="entry name" value="P-loop containing nucleotide triphosphate hydrolases"/>
    <property type="match status" value="1"/>
</dbReference>
<evidence type="ECO:0000313" key="9">
    <source>
        <dbReference type="EMBL" id="CBN73838.1"/>
    </source>
</evidence>
<dbReference type="InterPro" id="IPR007695">
    <property type="entry name" value="DNA_mismatch_repair_MutS-lik_N"/>
</dbReference>
<dbReference type="InterPro" id="IPR000432">
    <property type="entry name" value="DNA_mismatch_repair_MutS_C"/>
</dbReference>
<dbReference type="Gene3D" id="3.30.420.110">
    <property type="entry name" value="MutS, connector domain"/>
    <property type="match status" value="1"/>
</dbReference>
<dbReference type="PROSITE" id="PS00486">
    <property type="entry name" value="DNA_MISMATCH_REPAIR_2"/>
    <property type="match status" value="1"/>
</dbReference>
<dbReference type="GO" id="GO:0032301">
    <property type="term" value="C:MutSalpha complex"/>
    <property type="evidence" value="ECO:0007669"/>
    <property type="project" value="TreeGrafter"/>
</dbReference>
<dbReference type="Pfam" id="PF05190">
    <property type="entry name" value="MutS_IV"/>
    <property type="match status" value="1"/>
</dbReference>
<dbReference type="InterPro" id="IPR027417">
    <property type="entry name" value="P-loop_NTPase"/>
</dbReference>
<dbReference type="EMBL" id="FN649731">
    <property type="protein sequence ID" value="CBN73838.1"/>
    <property type="molecule type" value="Genomic_DNA"/>
</dbReference>
<evidence type="ECO:0000256" key="1">
    <source>
        <dbReference type="ARBA" id="ARBA00006271"/>
    </source>
</evidence>
<dbReference type="GO" id="GO:0006298">
    <property type="term" value="P:mismatch repair"/>
    <property type="evidence" value="ECO:0007669"/>
    <property type="project" value="InterPro"/>
</dbReference>
<dbReference type="OMA" id="KLYYAIL"/>